<gene>
    <name evidence="1" type="ORF">PsorP6_007773</name>
</gene>
<evidence type="ECO:0000313" key="1">
    <source>
        <dbReference type="EMBL" id="KAI9915879.1"/>
    </source>
</evidence>
<sequence length="512" mass="56865">MLSNRVFALRSLRSTCMFSMQTSVKAVAGLSKIRCFHSLGLNPTLVNRLTTLGLTRPTLIQTKAIPLILSGKDVVLAAETGGGKTLAFLLPLIQHLGQIPVPFHDMRQPAALVLTTSQELVRQLLSVLHQLDPNLADFAGNLSTSRQNLKTRACPVVFATPGTLLRETKPTDFAFTQMIIVDEADMLLSGGYEKQTKQILATVRNQPLLRSELNSWKVGDRTNRPVQPEDFAVGQRTQTILSAISFSPCLAAFVWRLPLRDSVLNNVFFFAVNATIPDYGKRSVRHFIDYMFPSAVFATTKNFHRTLPTLTLRVKNLQDFMARRNLSDKQQARCELLYEILTSTGEDDGQKSLTSGKTLVFANSIASADALFDFLHHDKNMTNCALFHKEIDRPHRQALLDRLDSEAENDQNLVVICTDIAARGLDTTKVNHVVQFEFASDVVTFLHRIGRTGRAGTAGTVTSIASSENSLVLAKIREAGSSTLQNAFSRKRSLRKKFKKSQRTQKTPPRVA</sequence>
<name>A0ACC0WAS9_9STRA</name>
<dbReference type="Proteomes" id="UP001163321">
    <property type="component" value="Chromosome 3"/>
</dbReference>
<accession>A0ACC0WAS9</accession>
<comment type="caution">
    <text evidence="1">The sequence shown here is derived from an EMBL/GenBank/DDBJ whole genome shotgun (WGS) entry which is preliminary data.</text>
</comment>
<organism evidence="1 2">
    <name type="scientific">Peronosclerospora sorghi</name>
    <dbReference type="NCBI Taxonomy" id="230839"/>
    <lineage>
        <taxon>Eukaryota</taxon>
        <taxon>Sar</taxon>
        <taxon>Stramenopiles</taxon>
        <taxon>Oomycota</taxon>
        <taxon>Peronosporomycetes</taxon>
        <taxon>Peronosporales</taxon>
        <taxon>Peronosporaceae</taxon>
        <taxon>Peronosclerospora</taxon>
    </lineage>
</organism>
<reference evidence="1 2" key="1">
    <citation type="journal article" date="2022" name="bioRxiv">
        <title>The genome of the oomycete Peronosclerospora sorghi, a cosmopolitan pathogen of maize and sorghum, is inflated with dispersed pseudogenes.</title>
        <authorList>
            <person name="Fletcher K."/>
            <person name="Martin F."/>
            <person name="Isakeit T."/>
            <person name="Cavanaugh K."/>
            <person name="Magill C."/>
            <person name="Michelmore R."/>
        </authorList>
    </citation>
    <scope>NUCLEOTIDE SEQUENCE [LARGE SCALE GENOMIC DNA]</scope>
    <source>
        <strain evidence="1">P6</strain>
    </source>
</reference>
<proteinExistence type="predicted"/>
<dbReference type="EMBL" id="CM047582">
    <property type="protein sequence ID" value="KAI9915879.1"/>
    <property type="molecule type" value="Genomic_DNA"/>
</dbReference>
<keyword evidence="2" id="KW-1185">Reference proteome</keyword>
<protein>
    <submittedName>
        <fullName evidence="1">Uncharacterized protein</fullName>
    </submittedName>
</protein>
<evidence type="ECO:0000313" key="2">
    <source>
        <dbReference type="Proteomes" id="UP001163321"/>
    </source>
</evidence>